<proteinExistence type="predicted"/>
<evidence type="ECO:0000313" key="3">
    <source>
        <dbReference type="EMBL" id="MEK0186394.1"/>
    </source>
</evidence>
<dbReference type="InterPro" id="IPR056202">
    <property type="entry name" value="Cas8b_C"/>
</dbReference>
<accession>A0ABU8YPQ5</accession>
<organism evidence="3 4">
    <name type="scientific">Microcoleus anatoxicus PTRS2</name>
    <dbReference type="NCBI Taxonomy" id="2705321"/>
    <lineage>
        <taxon>Bacteria</taxon>
        <taxon>Bacillati</taxon>
        <taxon>Cyanobacteriota</taxon>
        <taxon>Cyanophyceae</taxon>
        <taxon>Oscillatoriophycideae</taxon>
        <taxon>Oscillatoriales</taxon>
        <taxon>Microcoleaceae</taxon>
        <taxon>Microcoleus</taxon>
        <taxon>Microcoleus anatoxicus</taxon>
    </lineage>
</organism>
<feature type="domain" description="Type I-B CRISPR Cas8b N-terminal" evidence="1">
    <location>
        <begin position="57"/>
        <end position="318"/>
    </location>
</feature>
<dbReference type="Pfam" id="PF24122">
    <property type="entry name" value="Cas8b_C"/>
    <property type="match status" value="1"/>
</dbReference>
<feature type="domain" description="Type I-B CRISPR Cas8b C-terminal" evidence="2">
    <location>
        <begin position="327"/>
        <end position="561"/>
    </location>
</feature>
<name>A0ABU8YPQ5_9CYAN</name>
<dbReference type="InterPro" id="IPR030928">
    <property type="entry name" value="MYXAN_cmx8"/>
</dbReference>
<dbReference type="Pfam" id="PF24121">
    <property type="entry name" value="Cas8b_N"/>
    <property type="match status" value="1"/>
</dbReference>
<dbReference type="EMBL" id="JBBLXS010000211">
    <property type="protein sequence ID" value="MEK0186394.1"/>
    <property type="molecule type" value="Genomic_DNA"/>
</dbReference>
<comment type="caution">
    <text evidence="3">The sequence shown here is derived from an EMBL/GenBank/DDBJ whole genome shotgun (WGS) entry which is preliminary data.</text>
</comment>
<gene>
    <name evidence="3" type="primary">cmx8</name>
    <name evidence="3" type="ORF">WMG39_16280</name>
</gene>
<sequence length="562" mass="65388">MAKKGAKQAVLETDTLTLDYTLAELSSSQHRSGLAGLVLMVRWLHRFEHWKQDGSAICEIDDNFSDCGATLRINQLGLQALLNEVYAASWEEQERAQFLKNSRTKEVIPYLREEEKNEVDKKGNPIKKKVYIYQSVVPKGAFIADADPEGDRGRWIKLWRDMLWRTLRGVATTRTPYESRANGNYTEDADKIWKELLQPAEFTVNLPSTYYLGAQASNPENVPFKDRARYQFLLHFWVFAASIYVPAVIDNEGNREFVGYAIAIPDISQLKTFCDEFPQLLQGRGNEVTGYRPREAVVDLAVEGALDVIRRLRDRVSRLETGIGDIVLGVDVIHAEKQGNNVRILGTTRLDPPEQEWIDKYREIRESLWSPIFRRQRLLNHVSRKPWYTGFDSLLCTIPYEQTMENDYFRHDSRESFKYEVGDMTEETLEIPEESDLPEYSRQKLILRLVRTYVTRKLNTKHGLEWKSEWTNLRKTKEGREKLDKLRDYQEFNEKKAKIAKSAFLDIRSRTETSEFINYFACTICSVPQYIKEEHFVQLTQDLYEKTDEVRTITLLALSANS</sequence>
<dbReference type="NCBIfam" id="TIGR04413">
    <property type="entry name" value="MYXAN_cmx8"/>
    <property type="match status" value="1"/>
</dbReference>
<protein>
    <submittedName>
        <fullName evidence="3">Type I-MYXAN CRISPR-associated protein Cmx8</fullName>
    </submittedName>
</protein>
<dbReference type="Proteomes" id="UP001384579">
    <property type="component" value="Unassembled WGS sequence"/>
</dbReference>
<evidence type="ECO:0000259" key="2">
    <source>
        <dbReference type="Pfam" id="PF24122"/>
    </source>
</evidence>
<dbReference type="RefSeq" id="WP_340523584.1">
    <property type="nucleotide sequence ID" value="NZ_JBBLXS010000211.1"/>
</dbReference>
<evidence type="ECO:0000259" key="1">
    <source>
        <dbReference type="Pfam" id="PF24121"/>
    </source>
</evidence>
<evidence type="ECO:0000313" key="4">
    <source>
        <dbReference type="Proteomes" id="UP001384579"/>
    </source>
</evidence>
<reference evidence="3 4" key="1">
    <citation type="journal article" date="2020" name="Harmful Algae">
        <title>Molecular and morphological characterization of a novel dihydroanatoxin-a producing Microcoleus species (cyanobacteria) from the Russian River, California, USA.</title>
        <authorList>
            <person name="Conklin K.Y."/>
            <person name="Stancheva R."/>
            <person name="Otten T.G."/>
            <person name="Fadness R."/>
            <person name="Boyer G.L."/>
            <person name="Read B."/>
            <person name="Zhang X."/>
            <person name="Sheath R.G."/>
        </authorList>
    </citation>
    <scope>NUCLEOTIDE SEQUENCE [LARGE SCALE GENOMIC DNA]</scope>
    <source>
        <strain evidence="3 4">PTRS2</strain>
    </source>
</reference>
<dbReference type="InterPro" id="IPR056201">
    <property type="entry name" value="Cas8b_N"/>
</dbReference>
<keyword evidence="4" id="KW-1185">Reference proteome</keyword>